<feature type="domain" description="IFT140 first beta-propeller" evidence="1">
    <location>
        <begin position="1"/>
        <end position="76"/>
    </location>
</feature>
<dbReference type="Gene3D" id="2.130.10.10">
    <property type="entry name" value="YVTN repeat-like/Quinoprotein amine dehydrogenase"/>
    <property type="match status" value="1"/>
</dbReference>
<name>A0A0B6Z268_9EUPU</name>
<dbReference type="InterPro" id="IPR056154">
    <property type="entry name" value="Beta-prop_IFT140_1st"/>
</dbReference>
<dbReference type="InterPro" id="IPR036322">
    <property type="entry name" value="WD40_repeat_dom_sf"/>
</dbReference>
<sequence length="80" mass="9059">ITLWNEQDKELIDSPHLHRSEVSVMHWSSNGTRLLTADTSGVLIGWKSDSKGRLGQDPFQHHVQEPITQIILKPVPLQNP</sequence>
<proteinExistence type="predicted"/>
<evidence type="ECO:0000259" key="1">
    <source>
        <dbReference type="Pfam" id="PF23383"/>
    </source>
</evidence>
<dbReference type="EMBL" id="HACG01015768">
    <property type="protein sequence ID" value="CEK62633.1"/>
    <property type="molecule type" value="Transcribed_RNA"/>
</dbReference>
<evidence type="ECO:0000313" key="2">
    <source>
        <dbReference type="EMBL" id="CEK62633.1"/>
    </source>
</evidence>
<gene>
    <name evidence="2" type="primary">ORF45722</name>
</gene>
<feature type="non-terminal residue" evidence="2">
    <location>
        <position position="1"/>
    </location>
</feature>
<dbReference type="AlphaFoldDB" id="A0A0B6Z268"/>
<accession>A0A0B6Z268</accession>
<dbReference type="SUPFAM" id="SSF50978">
    <property type="entry name" value="WD40 repeat-like"/>
    <property type="match status" value="1"/>
</dbReference>
<dbReference type="InterPro" id="IPR015943">
    <property type="entry name" value="WD40/YVTN_repeat-like_dom_sf"/>
</dbReference>
<dbReference type="Pfam" id="PF23383">
    <property type="entry name" value="Beta-prop_IFT140_1st"/>
    <property type="match status" value="1"/>
</dbReference>
<protein>
    <recommendedName>
        <fullName evidence="1">IFT140 first beta-propeller domain-containing protein</fullName>
    </recommendedName>
</protein>
<organism evidence="2">
    <name type="scientific">Arion vulgaris</name>
    <dbReference type="NCBI Taxonomy" id="1028688"/>
    <lineage>
        <taxon>Eukaryota</taxon>
        <taxon>Metazoa</taxon>
        <taxon>Spiralia</taxon>
        <taxon>Lophotrochozoa</taxon>
        <taxon>Mollusca</taxon>
        <taxon>Gastropoda</taxon>
        <taxon>Heterobranchia</taxon>
        <taxon>Euthyneura</taxon>
        <taxon>Panpulmonata</taxon>
        <taxon>Eupulmonata</taxon>
        <taxon>Stylommatophora</taxon>
        <taxon>Helicina</taxon>
        <taxon>Arionoidea</taxon>
        <taxon>Arionidae</taxon>
        <taxon>Arion</taxon>
    </lineage>
</organism>
<feature type="non-terminal residue" evidence="2">
    <location>
        <position position="80"/>
    </location>
</feature>
<reference evidence="2" key="1">
    <citation type="submission" date="2014-12" db="EMBL/GenBank/DDBJ databases">
        <title>Insight into the proteome of Arion vulgaris.</title>
        <authorList>
            <person name="Aradska J."/>
            <person name="Bulat T."/>
            <person name="Smidak R."/>
            <person name="Sarate P."/>
            <person name="Gangsoo J."/>
            <person name="Sialana F."/>
            <person name="Bilban M."/>
            <person name="Lubec G."/>
        </authorList>
    </citation>
    <scope>NUCLEOTIDE SEQUENCE</scope>
    <source>
        <tissue evidence="2">Skin</tissue>
    </source>
</reference>